<evidence type="ECO:0000313" key="2">
    <source>
        <dbReference type="EMBL" id="JAD20730.1"/>
    </source>
</evidence>
<protein>
    <submittedName>
        <fullName evidence="2">Uncharacterized protein</fullName>
    </submittedName>
</protein>
<reference evidence="2" key="2">
    <citation type="journal article" date="2015" name="Data Brief">
        <title>Shoot transcriptome of the giant reed, Arundo donax.</title>
        <authorList>
            <person name="Barrero R.A."/>
            <person name="Guerrero F.D."/>
            <person name="Moolhuijzen P."/>
            <person name="Goolsby J.A."/>
            <person name="Tidwell J."/>
            <person name="Bellgard S.E."/>
            <person name="Bellgard M.I."/>
        </authorList>
    </citation>
    <scope>NUCLEOTIDE SEQUENCE</scope>
    <source>
        <tissue evidence="2">Shoot tissue taken approximately 20 cm above the soil surface</tissue>
    </source>
</reference>
<reference evidence="2" key="1">
    <citation type="submission" date="2014-09" db="EMBL/GenBank/DDBJ databases">
        <authorList>
            <person name="Magalhaes I.L.F."/>
            <person name="Oliveira U."/>
            <person name="Santos F.R."/>
            <person name="Vidigal T.H.D.A."/>
            <person name="Brescovit A.D."/>
            <person name="Santos A.J."/>
        </authorList>
    </citation>
    <scope>NUCLEOTIDE SEQUENCE</scope>
    <source>
        <tissue evidence="2">Shoot tissue taken approximately 20 cm above the soil surface</tissue>
    </source>
</reference>
<proteinExistence type="predicted"/>
<organism evidence="2">
    <name type="scientific">Arundo donax</name>
    <name type="common">Giant reed</name>
    <name type="synonym">Donax arundinaceus</name>
    <dbReference type="NCBI Taxonomy" id="35708"/>
    <lineage>
        <taxon>Eukaryota</taxon>
        <taxon>Viridiplantae</taxon>
        <taxon>Streptophyta</taxon>
        <taxon>Embryophyta</taxon>
        <taxon>Tracheophyta</taxon>
        <taxon>Spermatophyta</taxon>
        <taxon>Magnoliopsida</taxon>
        <taxon>Liliopsida</taxon>
        <taxon>Poales</taxon>
        <taxon>Poaceae</taxon>
        <taxon>PACMAD clade</taxon>
        <taxon>Arundinoideae</taxon>
        <taxon>Arundineae</taxon>
        <taxon>Arundo</taxon>
    </lineage>
</organism>
<name>A0A0A8Y6P0_ARUDO</name>
<dbReference type="AlphaFoldDB" id="A0A0A8Y6P0"/>
<dbReference type="EMBL" id="GBRH01277165">
    <property type="protein sequence ID" value="JAD20730.1"/>
    <property type="molecule type" value="Transcribed_RNA"/>
</dbReference>
<feature type="region of interest" description="Disordered" evidence="1">
    <location>
        <begin position="1"/>
        <end position="42"/>
    </location>
</feature>
<accession>A0A0A8Y6P0</accession>
<evidence type="ECO:0000256" key="1">
    <source>
        <dbReference type="SAM" id="MobiDB-lite"/>
    </source>
</evidence>
<sequence length="42" mass="4645">MPPNPPGPQEGRDSPRTESPPDPTSHSERKTNRGIPRKQNPT</sequence>